<dbReference type="EMBL" id="QBIY01011483">
    <property type="protein sequence ID" value="RXN31300.1"/>
    <property type="molecule type" value="Genomic_DNA"/>
</dbReference>
<dbReference type="PROSITE" id="PS00973">
    <property type="entry name" value="USP_2"/>
    <property type="match status" value="1"/>
</dbReference>
<evidence type="ECO:0000256" key="4">
    <source>
        <dbReference type="SAM" id="MobiDB-lite"/>
    </source>
</evidence>
<dbReference type="InterPro" id="IPR001394">
    <property type="entry name" value="Peptidase_C19_UCH"/>
</dbReference>
<dbReference type="SMART" id="SM00213">
    <property type="entry name" value="UBQ"/>
    <property type="match status" value="1"/>
</dbReference>
<dbReference type="PROSITE" id="PS50053">
    <property type="entry name" value="UBIQUITIN_2"/>
    <property type="match status" value="1"/>
</dbReference>
<organism evidence="7 8">
    <name type="scientific">Labeo rohita</name>
    <name type="common">Indian major carp</name>
    <name type="synonym">Cyprinus rohita</name>
    <dbReference type="NCBI Taxonomy" id="84645"/>
    <lineage>
        <taxon>Eukaryota</taxon>
        <taxon>Metazoa</taxon>
        <taxon>Chordata</taxon>
        <taxon>Craniata</taxon>
        <taxon>Vertebrata</taxon>
        <taxon>Euteleostomi</taxon>
        <taxon>Actinopterygii</taxon>
        <taxon>Neopterygii</taxon>
        <taxon>Teleostei</taxon>
        <taxon>Ostariophysi</taxon>
        <taxon>Cypriniformes</taxon>
        <taxon>Cyprinidae</taxon>
        <taxon>Labeoninae</taxon>
        <taxon>Labeonini</taxon>
        <taxon>Labeo</taxon>
    </lineage>
</organism>
<sequence>MEFQVYLKINKNTIKSLLLPSPDDAHGKLTIRDVKKQAISHFPGVNDLNQLRLIFDGKDLEDDKNPAFYKITELSVIHAVLKMRGGKGSSDVTELEEELRRKDEGRKTLEERLRKEEDEKQKLEEKLRREEEERKKLMEKLRKEEDEKQKLQEKLRREEEERKKLEERLRKDEDEKQKLEEKLRREEEERKKLMEKLRKEEDEKQKLQEKLRRAEEQKPKVGEQQDAAEYFQKIMNMTCNIHKLPPVLVVQLERFHLDCYNNYKKNTSKVEIQFQLSVKDDSGFQHEYDLYAVVKHSGSFQSGHYYAVIKSFEHHQWYEFNDSSVRKIPDLENPFWCEKAFLLLYKKCSNEADLSQLDV</sequence>
<evidence type="ECO:0000256" key="3">
    <source>
        <dbReference type="ARBA" id="ARBA00022801"/>
    </source>
</evidence>
<dbReference type="SUPFAM" id="SSF54001">
    <property type="entry name" value="Cysteine proteinases"/>
    <property type="match status" value="1"/>
</dbReference>
<feature type="domain" description="Ubiquitin-like" evidence="5">
    <location>
        <begin position="49"/>
        <end position="86"/>
    </location>
</feature>
<dbReference type="InterPro" id="IPR018200">
    <property type="entry name" value="USP_CS"/>
</dbReference>
<feature type="domain" description="USP" evidence="6">
    <location>
        <begin position="58"/>
        <end position="348"/>
    </location>
</feature>
<dbReference type="Pfam" id="PF00240">
    <property type="entry name" value="ubiquitin"/>
    <property type="match status" value="1"/>
</dbReference>
<evidence type="ECO:0000256" key="2">
    <source>
        <dbReference type="ARBA" id="ARBA00012759"/>
    </source>
</evidence>
<reference evidence="7 8" key="1">
    <citation type="submission" date="2018-03" db="EMBL/GenBank/DDBJ databases">
        <title>Draft genome sequence of Rohu Carp (Labeo rohita).</title>
        <authorList>
            <person name="Das P."/>
            <person name="Kushwaha B."/>
            <person name="Joshi C.G."/>
            <person name="Kumar D."/>
            <person name="Nagpure N.S."/>
            <person name="Sahoo L."/>
            <person name="Das S.P."/>
            <person name="Bit A."/>
            <person name="Patnaik S."/>
            <person name="Meher P.K."/>
            <person name="Jayasankar P."/>
            <person name="Koringa P.G."/>
            <person name="Patel N.V."/>
            <person name="Hinsu A.T."/>
            <person name="Kumar R."/>
            <person name="Pandey M."/>
            <person name="Agarwal S."/>
            <person name="Srivastava S."/>
            <person name="Singh M."/>
            <person name="Iquebal M.A."/>
            <person name="Jaiswal S."/>
            <person name="Angadi U.B."/>
            <person name="Kumar N."/>
            <person name="Raza M."/>
            <person name="Shah T.M."/>
            <person name="Rai A."/>
            <person name="Jena J.K."/>
        </authorList>
    </citation>
    <scope>NUCLEOTIDE SEQUENCE [LARGE SCALE GENOMIC DNA]</scope>
    <source>
        <strain evidence="7">DASCIFA01</strain>
        <tissue evidence="7">Testis</tissue>
    </source>
</reference>
<dbReference type="CDD" id="cd02257">
    <property type="entry name" value="Peptidase_C19"/>
    <property type="match status" value="1"/>
</dbReference>
<feature type="region of interest" description="Disordered" evidence="4">
    <location>
        <begin position="199"/>
        <end position="221"/>
    </location>
</feature>
<proteinExistence type="predicted"/>
<dbReference type="PANTHER" id="PTHR21646">
    <property type="entry name" value="UBIQUITIN CARBOXYL-TERMINAL HYDROLASE"/>
    <property type="match status" value="1"/>
</dbReference>
<dbReference type="EC" id="3.4.19.12" evidence="2"/>
<dbReference type="Gene3D" id="3.90.70.10">
    <property type="entry name" value="Cysteine proteinases"/>
    <property type="match status" value="1"/>
</dbReference>
<dbReference type="InterPro" id="IPR000626">
    <property type="entry name" value="Ubiquitin-like_dom"/>
</dbReference>
<protein>
    <recommendedName>
        <fullName evidence="2">ubiquitinyl hydrolase 1</fullName>
        <ecNumber evidence="2">3.4.19.12</ecNumber>
    </recommendedName>
</protein>
<evidence type="ECO:0000259" key="5">
    <source>
        <dbReference type="PROSITE" id="PS50053"/>
    </source>
</evidence>
<evidence type="ECO:0000259" key="6">
    <source>
        <dbReference type="PROSITE" id="PS50235"/>
    </source>
</evidence>
<dbReference type="PROSITE" id="PS50235">
    <property type="entry name" value="USP_3"/>
    <property type="match status" value="1"/>
</dbReference>
<dbReference type="InterPro" id="IPR029071">
    <property type="entry name" value="Ubiquitin-like_domsf"/>
</dbReference>
<comment type="catalytic activity">
    <reaction evidence="1">
        <text>Thiol-dependent hydrolysis of ester, thioester, amide, peptide and isopeptide bonds formed by the C-terminal Gly of ubiquitin (a 76-residue protein attached to proteins as an intracellular targeting signal).</text>
        <dbReference type="EC" id="3.4.19.12"/>
    </reaction>
</comment>
<evidence type="ECO:0000256" key="1">
    <source>
        <dbReference type="ARBA" id="ARBA00000707"/>
    </source>
</evidence>
<dbReference type="InterPro" id="IPR050185">
    <property type="entry name" value="Ub_carboxyl-term_hydrolase"/>
</dbReference>
<dbReference type="AlphaFoldDB" id="A0A498NHH0"/>
<gene>
    <name evidence="7" type="ORF">ROHU_017146</name>
</gene>
<comment type="caution">
    <text evidence="7">The sequence shown here is derived from an EMBL/GenBank/DDBJ whole genome shotgun (WGS) entry which is preliminary data.</text>
</comment>
<dbReference type="Proteomes" id="UP000290572">
    <property type="component" value="Unassembled WGS sequence"/>
</dbReference>
<dbReference type="SUPFAM" id="SSF54236">
    <property type="entry name" value="Ubiquitin-like"/>
    <property type="match status" value="1"/>
</dbReference>
<evidence type="ECO:0000313" key="7">
    <source>
        <dbReference type="EMBL" id="RXN31300.1"/>
    </source>
</evidence>
<keyword evidence="8" id="KW-1185">Reference proteome</keyword>
<dbReference type="InterPro" id="IPR038765">
    <property type="entry name" value="Papain-like_cys_pep_sf"/>
</dbReference>
<keyword evidence="3" id="KW-0378">Hydrolase</keyword>
<name>A0A498NHH0_LABRO</name>
<dbReference type="Pfam" id="PF00443">
    <property type="entry name" value="UCH"/>
    <property type="match status" value="1"/>
</dbReference>
<dbReference type="GO" id="GO:0004843">
    <property type="term" value="F:cysteine-type deubiquitinase activity"/>
    <property type="evidence" value="ECO:0007669"/>
    <property type="project" value="UniProtKB-EC"/>
</dbReference>
<accession>A0A498NHH0</accession>
<evidence type="ECO:0000313" key="8">
    <source>
        <dbReference type="Proteomes" id="UP000290572"/>
    </source>
</evidence>
<dbReference type="GO" id="GO:0016579">
    <property type="term" value="P:protein deubiquitination"/>
    <property type="evidence" value="ECO:0007669"/>
    <property type="project" value="InterPro"/>
</dbReference>
<dbReference type="STRING" id="84645.A0A498NHH0"/>
<dbReference type="InterPro" id="IPR028889">
    <property type="entry name" value="USP"/>
</dbReference>
<dbReference type="Gene3D" id="3.10.20.90">
    <property type="entry name" value="Phosphatidylinositol 3-kinase Catalytic Subunit, Chain A, domain 1"/>
    <property type="match status" value="1"/>
</dbReference>